<feature type="compositionally biased region" description="Basic and acidic residues" evidence="1">
    <location>
        <begin position="79"/>
        <end position="90"/>
    </location>
</feature>
<feature type="compositionally biased region" description="Basic and acidic residues" evidence="1">
    <location>
        <begin position="1"/>
        <end position="11"/>
    </location>
</feature>
<evidence type="ECO:0000313" key="2">
    <source>
        <dbReference type="EMBL" id="KAL1587522.1"/>
    </source>
</evidence>
<feature type="compositionally biased region" description="Basic and acidic residues" evidence="1">
    <location>
        <begin position="47"/>
        <end position="57"/>
    </location>
</feature>
<dbReference type="Proteomes" id="UP000803884">
    <property type="component" value="Unassembled WGS sequence"/>
</dbReference>
<dbReference type="PANTHER" id="PTHR36576">
    <property type="entry name" value="UPF0654 PROTEIN C11D3.01C-RELATED"/>
    <property type="match status" value="1"/>
</dbReference>
<dbReference type="EMBL" id="JAAQHG020000010">
    <property type="protein sequence ID" value="KAL1587522.1"/>
    <property type="molecule type" value="Genomic_DNA"/>
</dbReference>
<feature type="region of interest" description="Disordered" evidence="1">
    <location>
        <begin position="1"/>
        <end position="90"/>
    </location>
</feature>
<organism evidence="2 3">
    <name type="scientific">Cladosporium halotolerans</name>
    <dbReference type="NCBI Taxonomy" id="1052096"/>
    <lineage>
        <taxon>Eukaryota</taxon>
        <taxon>Fungi</taxon>
        <taxon>Dikarya</taxon>
        <taxon>Ascomycota</taxon>
        <taxon>Pezizomycotina</taxon>
        <taxon>Dothideomycetes</taxon>
        <taxon>Dothideomycetidae</taxon>
        <taxon>Cladosporiales</taxon>
        <taxon>Cladosporiaceae</taxon>
        <taxon>Cladosporium</taxon>
    </lineage>
</organism>
<dbReference type="RefSeq" id="XP_069230627.1">
    <property type="nucleotide sequence ID" value="XM_069372324.1"/>
</dbReference>
<evidence type="ECO:0000313" key="3">
    <source>
        <dbReference type="Proteomes" id="UP000803884"/>
    </source>
</evidence>
<evidence type="ECO:0000256" key="1">
    <source>
        <dbReference type="SAM" id="MobiDB-lite"/>
    </source>
</evidence>
<name>A0AB34KTS8_9PEZI</name>
<dbReference type="InterPro" id="IPR018824">
    <property type="entry name" value="Conidiation-specific_6"/>
</dbReference>
<dbReference type="Pfam" id="PF10346">
    <property type="entry name" value="Con-6"/>
    <property type="match status" value="2"/>
</dbReference>
<protein>
    <recommendedName>
        <fullName evidence="4">Conidiation protein 6</fullName>
    </recommendedName>
</protein>
<reference evidence="2 3" key="1">
    <citation type="journal article" date="2020" name="Microbiol. Resour. Announc.">
        <title>Draft Genome Sequence of a Cladosporium Species Isolated from the Mesophotic Ascidian Didemnum maculosum.</title>
        <authorList>
            <person name="Gioti A."/>
            <person name="Siaperas R."/>
            <person name="Nikolaivits E."/>
            <person name="Le Goff G."/>
            <person name="Ouazzani J."/>
            <person name="Kotoulas G."/>
            <person name="Topakas E."/>
        </authorList>
    </citation>
    <scope>NUCLEOTIDE SEQUENCE [LARGE SCALE GENOMIC DNA]</scope>
    <source>
        <strain evidence="2 3">TM138-S3</strain>
    </source>
</reference>
<proteinExistence type="predicted"/>
<gene>
    <name evidence="2" type="ORF">WHR41_03718</name>
</gene>
<dbReference type="GO" id="GO:0005737">
    <property type="term" value="C:cytoplasm"/>
    <property type="evidence" value="ECO:0007669"/>
    <property type="project" value="TreeGrafter"/>
</dbReference>
<sequence>MEGLSPEDKANKIRGFHATLSNDSVSQEAKEHAQEQLKALGAGNFDYESKVPDEQDKNPGNVAGGLKAAMHNPNVSAEGAKDAEKKLNNM</sequence>
<dbReference type="GeneID" id="96005162"/>
<dbReference type="AlphaFoldDB" id="A0AB34KTS8"/>
<accession>A0AB34KTS8</accession>
<keyword evidence="3" id="KW-1185">Reference proteome</keyword>
<dbReference type="PANTHER" id="PTHR36576:SF2">
    <property type="entry name" value="PROTEIN CON-6, PUTATIVE (AFU_ORTHOLOGUE AFUA_4G03615)-RELATED"/>
    <property type="match status" value="1"/>
</dbReference>
<dbReference type="InterPro" id="IPR052670">
    <property type="entry name" value="UPF0654_domain"/>
</dbReference>
<comment type="caution">
    <text evidence="2">The sequence shown here is derived from an EMBL/GenBank/DDBJ whole genome shotgun (WGS) entry which is preliminary data.</text>
</comment>
<evidence type="ECO:0008006" key="4">
    <source>
        <dbReference type="Google" id="ProtNLM"/>
    </source>
</evidence>